<dbReference type="EMBL" id="JARYGZ010000004">
    <property type="protein sequence ID" value="MDH7640739.1"/>
    <property type="molecule type" value="Genomic_DNA"/>
</dbReference>
<proteinExistence type="predicted"/>
<dbReference type="Gene3D" id="3.10.180.10">
    <property type="entry name" value="2,3-Dihydroxybiphenyl 1,2-Dioxygenase, domain 1"/>
    <property type="match status" value="1"/>
</dbReference>
<evidence type="ECO:0000313" key="2">
    <source>
        <dbReference type="EMBL" id="MDH7640739.1"/>
    </source>
</evidence>
<organism evidence="2 3">
    <name type="scientific">Sphingomonas oryzagri</name>
    <dbReference type="NCBI Taxonomy" id="3042314"/>
    <lineage>
        <taxon>Bacteria</taxon>
        <taxon>Pseudomonadati</taxon>
        <taxon>Pseudomonadota</taxon>
        <taxon>Alphaproteobacteria</taxon>
        <taxon>Sphingomonadales</taxon>
        <taxon>Sphingomonadaceae</taxon>
        <taxon>Sphingomonas</taxon>
    </lineage>
</organism>
<protein>
    <submittedName>
        <fullName evidence="2">VOC family protein</fullName>
    </submittedName>
</protein>
<accession>A0ABT6N6J0</accession>
<name>A0ABT6N6J0_9SPHN</name>
<reference evidence="2" key="1">
    <citation type="submission" date="2023-04" db="EMBL/GenBank/DDBJ databases">
        <title>Sphingomonas sp. MAHUQ-71 isolated from rice field.</title>
        <authorList>
            <person name="Huq M.A."/>
        </authorList>
    </citation>
    <scope>NUCLEOTIDE SEQUENCE</scope>
    <source>
        <strain evidence="2">MAHUQ-71</strain>
    </source>
</reference>
<gene>
    <name evidence="2" type="ORF">QGN17_18545</name>
</gene>
<dbReference type="Pfam" id="PF13669">
    <property type="entry name" value="Glyoxalase_4"/>
    <property type="match status" value="1"/>
</dbReference>
<keyword evidence="3" id="KW-1185">Reference proteome</keyword>
<comment type="caution">
    <text evidence="2">The sequence shown here is derived from an EMBL/GenBank/DDBJ whole genome shotgun (WGS) entry which is preliminary data.</text>
</comment>
<dbReference type="InterPro" id="IPR037523">
    <property type="entry name" value="VOC_core"/>
</dbReference>
<sequence length="171" mass="18581">MAMPYERIVQNAYIVNDIEAAALRWSAALNIGPFVLLEGIEMPMIHRGTEGRIALSAALAHAGDIQIELIQQLSDGPSAYRDVYAPGEEGFHHVAILCRDFEGAVARHEALGHPAAMLFGQPDGRTAYMDARADTGGMIELYSDYAGIKDLYELVAARAAEWDGRAVIARP</sequence>
<evidence type="ECO:0000313" key="3">
    <source>
        <dbReference type="Proteomes" id="UP001160625"/>
    </source>
</evidence>
<feature type="domain" description="VOC" evidence="1">
    <location>
        <begin position="7"/>
        <end position="144"/>
    </location>
</feature>
<dbReference type="SUPFAM" id="SSF54593">
    <property type="entry name" value="Glyoxalase/Bleomycin resistance protein/Dihydroxybiphenyl dioxygenase"/>
    <property type="match status" value="1"/>
</dbReference>
<dbReference type="Proteomes" id="UP001160625">
    <property type="component" value="Unassembled WGS sequence"/>
</dbReference>
<evidence type="ECO:0000259" key="1">
    <source>
        <dbReference type="PROSITE" id="PS51819"/>
    </source>
</evidence>
<dbReference type="PROSITE" id="PS51819">
    <property type="entry name" value="VOC"/>
    <property type="match status" value="1"/>
</dbReference>
<dbReference type="RefSeq" id="WP_281046092.1">
    <property type="nucleotide sequence ID" value="NZ_JARYGZ010000004.1"/>
</dbReference>
<dbReference type="InterPro" id="IPR029068">
    <property type="entry name" value="Glyas_Bleomycin-R_OHBP_Dase"/>
</dbReference>